<dbReference type="Proteomes" id="UP000029067">
    <property type="component" value="Unassembled WGS sequence"/>
</dbReference>
<evidence type="ECO:0000313" key="2">
    <source>
        <dbReference type="Proteomes" id="UP000029067"/>
    </source>
</evidence>
<organism evidence="1 2">
    <name type="scientific">Bifidobacterium cuniculi</name>
    <dbReference type="NCBI Taxonomy" id="1688"/>
    <lineage>
        <taxon>Bacteria</taxon>
        <taxon>Bacillati</taxon>
        <taxon>Actinomycetota</taxon>
        <taxon>Actinomycetes</taxon>
        <taxon>Bifidobacteriales</taxon>
        <taxon>Bifidobacteriaceae</taxon>
        <taxon>Bifidobacterium</taxon>
    </lineage>
</organism>
<dbReference type="RefSeq" id="WP_033515104.1">
    <property type="nucleotide sequence ID" value="NZ_JGYV01000001.1"/>
</dbReference>
<sequence length="138" mass="15124">MSDKQTPDLVPSPPFATPDDLAKRWHGFESGEKELVETLMEDASDIIMGLQPHWQQLPAATLKRICCQMVKRAMIADSLGVGVGVTQVNQTTGPFTDGMTFANPTGDLYLLDSEKRSLGIGRQQAFHVHMEGCAHDRG</sequence>
<dbReference type="EMBL" id="JGYV01000001">
    <property type="protein sequence ID" value="KFI65755.1"/>
    <property type="molecule type" value="Genomic_DNA"/>
</dbReference>
<protein>
    <submittedName>
        <fullName evidence="1">Phage protein Gp19/Gp15/Gp42</fullName>
    </submittedName>
</protein>
<dbReference type="OrthoDB" id="3194840at2"/>
<dbReference type="Pfam" id="PF09355">
    <property type="entry name" value="Phage_Gp19"/>
    <property type="match status" value="1"/>
</dbReference>
<reference evidence="1 2" key="1">
    <citation type="submission" date="2014-03" db="EMBL/GenBank/DDBJ databases">
        <title>Genomics of Bifidobacteria.</title>
        <authorList>
            <person name="Ventura M."/>
            <person name="Milani C."/>
            <person name="Lugli G.A."/>
        </authorList>
    </citation>
    <scope>NUCLEOTIDE SEQUENCE [LARGE SCALE GENOMIC DNA]</scope>
    <source>
        <strain evidence="1 2">LMG 10738</strain>
    </source>
</reference>
<dbReference type="InterPro" id="IPR018963">
    <property type="entry name" value="Mycophage_D29_Gp19"/>
</dbReference>
<keyword evidence="2" id="KW-1185">Reference proteome</keyword>
<dbReference type="eggNOG" id="ENOG50338N2">
    <property type="taxonomic scope" value="Bacteria"/>
</dbReference>
<dbReference type="AlphaFoldDB" id="A0A087B405"/>
<proteinExistence type="predicted"/>
<comment type="caution">
    <text evidence="1">The sequence shown here is derived from an EMBL/GenBank/DDBJ whole genome shotgun (WGS) entry which is preliminary data.</text>
</comment>
<name>A0A087B405_9BIFI</name>
<dbReference type="STRING" id="1688.BCUN_0250"/>
<gene>
    <name evidence="1" type="ORF">BCUN_0250</name>
</gene>
<accession>A0A087B405</accession>
<evidence type="ECO:0000313" key="1">
    <source>
        <dbReference type="EMBL" id="KFI65755.1"/>
    </source>
</evidence>